<dbReference type="PANTHER" id="PTHR31151:SF0">
    <property type="entry name" value="PROLINE-TRNA LIGASE (DUF1680)"/>
    <property type="match status" value="1"/>
</dbReference>
<keyword evidence="5" id="KW-1185">Reference proteome</keyword>
<evidence type="ECO:0000313" key="5">
    <source>
        <dbReference type="Proteomes" id="UP000622017"/>
    </source>
</evidence>
<evidence type="ECO:0000313" key="4">
    <source>
        <dbReference type="EMBL" id="MBC6612768.1"/>
    </source>
</evidence>
<gene>
    <name evidence="4" type="ORF">H8B15_17730</name>
</gene>
<comment type="caution">
    <text evidence="4">The sequence shown here is derived from an EMBL/GenBank/DDBJ whole genome shotgun (WGS) entry which is preliminary data.</text>
</comment>
<feature type="domain" description="Non-reducing end beta-L-arabinofuranosidase-like GH127 middle" evidence="3">
    <location>
        <begin position="422"/>
        <end position="517"/>
    </location>
</feature>
<dbReference type="EMBL" id="JACSCY010000017">
    <property type="protein sequence ID" value="MBC6612768.1"/>
    <property type="molecule type" value="Genomic_DNA"/>
</dbReference>
<accession>A0ABR7MP73</accession>
<dbReference type="GO" id="GO:0016787">
    <property type="term" value="F:hydrolase activity"/>
    <property type="evidence" value="ECO:0007669"/>
    <property type="project" value="UniProtKB-KW"/>
</dbReference>
<reference evidence="4 5" key="1">
    <citation type="submission" date="2020-08" db="EMBL/GenBank/DDBJ databases">
        <title>Hymenobacter sp.</title>
        <authorList>
            <person name="Kim M.K."/>
        </authorList>
    </citation>
    <scope>NUCLEOTIDE SEQUENCE [LARGE SCALE GENOMIC DNA]</scope>
    <source>
        <strain evidence="4 5">BT507</strain>
    </source>
</reference>
<keyword evidence="1" id="KW-0732">Signal</keyword>
<dbReference type="InterPro" id="IPR049046">
    <property type="entry name" value="Beta-AFase-like_GH127_middle"/>
</dbReference>
<feature type="signal peptide" evidence="1">
    <location>
        <begin position="1"/>
        <end position="25"/>
    </location>
</feature>
<keyword evidence="4" id="KW-0378">Hydrolase</keyword>
<dbReference type="PANTHER" id="PTHR31151">
    <property type="entry name" value="PROLINE-TRNA LIGASE (DUF1680)"/>
    <property type="match status" value="1"/>
</dbReference>
<evidence type="ECO:0000259" key="2">
    <source>
        <dbReference type="Pfam" id="PF07944"/>
    </source>
</evidence>
<dbReference type="RefSeq" id="WP_187320985.1">
    <property type="nucleotide sequence ID" value="NZ_JACSCY010000017.1"/>
</dbReference>
<dbReference type="InterPro" id="IPR012878">
    <property type="entry name" value="Beta-AFase-like_GH127_cat"/>
</dbReference>
<evidence type="ECO:0000259" key="3">
    <source>
        <dbReference type="Pfam" id="PF20736"/>
    </source>
</evidence>
<name>A0ABR7MP73_9BACT</name>
<evidence type="ECO:0000256" key="1">
    <source>
        <dbReference type="SAM" id="SignalP"/>
    </source>
</evidence>
<dbReference type="SUPFAM" id="SSF48208">
    <property type="entry name" value="Six-hairpin glycosidases"/>
    <property type="match status" value="1"/>
</dbReference>
<protein>
    <submittedName>
        <fullName evidence="4">Glycoside hydrolase family 127 protein</fullName>
    </submittedName>
</protein>
<feature type="domain" description="Non-reducing end beta-L-arabinofuranosidase-like GH127 catalytic" evidence="2">
    <location>
        <begin position="309"/>
        <end position="409"/>
    </location>
</feature>
<dbReference type="Proteomes" id="UP000622017">
    <property type="component" value="Unassembled WGS sequence"/>
</dbReference>
<dbReference type="Pfam" id="PF20736">
    <property type="entry name" value="Glyco_hydro127M"/>
    <property type="match status" value="1"/>
</dbReference>
<dbReference type="Pfam" id="PF07944">
    <property type="entry name" value="Beta-AFase-like_GH127_cat"/>
    <property type="match status" value="1"/>
</dbReference>
<proteinExistence type="predicted"/>
<dbReference type="InterPro" id="IPR008928">
    <property type="entry name" value="6-hairpin_glycosidase_sf"/>
</dbReference>
<feature type="chain" id="PRO_5045792886" evidence="1">
    <location>
        <begin position="26"/>
        <end position="659"/>
    </location>
</feature>
<organism evidence="4 5">
    <name type="scientific">Hymenobacter citatus</name>
    <dbReference type="NCBI Taxonomy" id="2763506"/>
    <lineage>
        <taxon>Bacteria</taxon>
        <taxon>Pseudomonadati</taxon>
        <taxon>Bacteroidota</taxon>
        <taxon>Cytophagia</taxon>
        <taxon>Cytophagales</taxon>
        <taxon>Hymenobacteraceae</taxon>
        <taxon>Hymenobacter</taxon>
    </lineage>
</organism>
<sequence length="659" mass="73562">MIPRFRFAFPLALLLPLGSPAQTPAATENAAFHPSAFQTLPLGAVRPAGWLQRQLRIQADGLTGHLDEFWADVGPNSAWLGGSGEGWERGPYYLDGLLPLAYLLDDPTLKAKAQKWIDWTLQSQRPDGAIGPVKNNDWWPNMLVLKSLMQYQEATGDQRVVPFMERYFAYQSRQLAANPLHEWAKYRWAEELLPIRWVYEKTKNPQLLTLAQQLAGQGYNWQQMYAQFPFTEPTSTESLGLSKGLTDKSLQAHGVNNAMALKMPVLWGMTGGTAADRQSIYQQIKVLDQYHGLPNGLYSGDEHFSGRSPSQGIELCAVVEAQYSYEQLLALLGDPQFGDRLEKITFNALPATFDPTMWAHQYDQQPNQVLVNKAKRQWSTNGDDSNVYGLEPWFGCCTANMHQGWPKFAANLWMASPDGGLVAAAYAPSELTTRVGKTDVTIREETDYPFRETIRFLVSKSSKKATFPLRLRIPAWADKAMVTVNGKAVADAPKAGTFYQLKRRWQQGDVVELRLPMDVRVQPGYNQSVSVERGPLVYGLKLGEQWDKLRDRPNQADDYTVRATTPWNYGLLLPPAIPATAFQVQERPTTGVVFSPDGAPMELRVQGVRLPQWQMEQNSAGPPPASPVAKPAGATPETLTLIPYGATNLRITSFPVVRP</sequence>